<dbReference type="GO" id="GO:0003824">
    <property type="term" value="F:catalytic activity"/>
    <property type="evidence" value="ECO:0007669"/>
    <property type="project" value="InterPro"/>
</dbReference>
<dbReference type="InterPro" id="IPR023213">
    <property type="entry name" value="CAT-like_dom_sf"/>
</dbReference>
<organism evidence="2 3">
    <name type="scientific">Gordonia desulfuricans</name>
    <dbReference type="NCBI Taxonomy" id="89051"/>
    <lineage>
        <taxon>Bacteria</taxon>
        <taxon>Bacillati</taxon>
        <taxon>Actinomycetota</taxon>
        <taxon>Actinomycetes</taxon>
        <taxon>Mycobacteriales</taxon>
        <taxon>Gordoniaceae</taxon>
        <taxon>Gordonia</taxon>
    </lineage>
</organism>
<dbReference type="Gene3D" id="3.30.559.30">
    <property type="entry name" value="Nonribosomal peptide synthetase, condensation domain"/>
    <property type="match status" value="1"/>
</dbReference>
<protein>
    <submittedName>
        <fullName evidence="2">Non-ribosomal peptide synthetase</fullName>
    </submittedName>
</protein>
<dbReference type="Pfam" id="PF00668">
    <property type="entry name" value="Condensation"/>
    <property type="match status" value="1"/>
</dbReference>
<proteinExistence type="predicted"/>
<reference evidence="2 3" key="1">
    <citation type="submission" date="2020-01" db="EMBL/GenBank/DDBJ databases">
        <title>Investigation of new actinobacteria for the biodesulphurisation of diesel fuel.</title>
        <authorList>
            <person name="Athi Narayanan S.M."/>
        </authorList>
    </citation>
    <scope>NUCLEOTIDE SEQUENCE [LARGE SCALE GENOMIC DNA]</scope>
    <source>
        <strain evidence="2 3">213E</strain>
    </source>
</reference>
<dbReference type="AlphaFoldDB" id="A0A7K3LW33"/>
<dbReference type="SUPFAM" id="SSF52777">
    <property type="entry name" value="CoA-dependent acyltransferases"/>
    <property type="match status" value="2"/>
</dbReference>
<sequence length="459" mass="49410">MRLIDDDDWSPEPGTILDWSPSAATLAAAAAAPAHPVGPSFLQRDHISAVLVQRADGRVHRGYTCSTVHVDESLDIDRMTTALTEFLGAHEGLRSSFRIGDDGQPIRYVVDAADISLVATPSEDTDPLAHLDRRLPTEAVFDTFPGCAVGAVSRPGSFDLYFGIDHAYGDGASQVLGLVEILARYRGDSASPLVTTHGSHIDYITDEYGRAGQVTPDSESVARWRHVLTESGGRIPAFPLPLGLENDEPQPVWFAEQKLSDAEDTDRLVALAKQHGTGLTAVLHTALAIAGRLVDDREWYATATVLSSRTGEHMASQGWYVNFAPLGFPVPSTDFAEVLAQAGPAVEAMKRASADPVHAVLGILLMQGVIDPSVVVSPQMVNLLDFRWFPTAPNTRDLVVFTGEGRTRNASMWAWRTADGLHIGTQYPGNPVAQESVTRFFATVRDVIATAVALEGEVA</sequence>
<feature type="domain" description="Condensation" evidence="1">
    <location>
        <begin position="67"/>
        <end position="376"/>
    </location>
</feature>
<dbReference type="Proteomes" id="UP000466307">
    <property type="component" value="Unassembled WGS sequence"/>
</dbReference>
<gene>
    <name evidence="2" type="ORF">GYA93_22550</name>
</gene>
<dbReference type="EMBL" id="JAADZU010000113">
    <property type="protein sequence ID" value="NDK92316.1"/>
    <property type="molecule type" value="Genomic_DNA"/>
</dbReference>
<evidence type="ECO:0000313" key="2">
    <source>
        <dbReference type="EMBL" id="NDK92316.1"/>
    </source>
</evidence>
<name>A0A7K3LW33_9ACTN</name>
<evidence type="ECO:0000259" key="1">
    <source>
        <dbReference type="Pfam" id="PF00668"/>
    </source>
</evidence>
<keyword evidence="3" id="KW-1185">Reference proteome</keyword>
<dbReference type="InterPro" id="IPR001242">
    <property type="entry name" value="Condensation_dom"/>
</dbReference>
<evidence type="ECO:0000313" key="3">
    <source>
        <dbReference type="Proteomes" id="UP000466307"/>
    </source>
</evidence>
<dbReference type="GO" id="GO:0008610">
    <property type="term" value="P:lipid biosynthetic process"/>
    <property type="evidence" value="ECO:0007669"/>
    <property type="project" value="UniProtKB-ARBA"/>
</dbReference>
<dbReference type="RefSeq" id="WP_059038415.1">
    <property type="nucleotide sequence ID" value="NZ_JAADZU010000113.1"/>
</dbReference>
<comment type="caution">
    <text evidence="2">The sequence shown here is derived from an EMBL/GenBank/DDBJ whole genome shotgun (WGS) entry which is preliminary data.</text>
</comment>
<accession>A0A7K3LW33</accession>
<dbReference type="Gene3D" id="3.30.559.10">
    <property type="entry name" value="Chloramphenicol acetyltransferase-like domain"/>
    <property type="match status" value="1"/>
</dbReference>